<comment type="caution">
    <text evidence="8">The sequence shown here is derived from an EMBL/GenBank/DDBJ whole genome shotgun (WGS) entry which is preliminary data.</text>
</comment>
<keyword evidence="9" id="KW-1185">Reference proteome</keyword>
<evidence type="ECO:0000256" key="4">
    <source>
        <dbReference type="SAM" id="Coils"/>
    </source>
</evidence>
<feature type="compositionally biased region" description="Low complexity" evidence="5">
    <location>
        <begin position="1"/>
        <end position="18"/>
    </location>
</feature>
<feature type="region of interest" description="Disordered" evidence="5">
    <location>
        <begin position="232"/>
        <end position="258"/>
    </location>
</feature>
<protein>
    <recommendedName>
        <fullName evidence="2">Coiled-coil domain-containing protein 93</fullName>
    </recommendedName>
</protein>
<reference evidence="8 9" key="1">
    <citation type="journal article" date="2022" name="Nat. Ecol. Evol.">
        <title>A masculinizing supergene underlies an exaggerated male reproductive morph in a spider.</title>
        <authorList>
            <person name="Hendrickx F."/>
            <person name="De Corte Z."/>
            <person name="Sonet G."/>
            <person name="Van Belleghem S.M."/>
            <person name="Kostlbacher S."/>
            <person name="Vangestel C."/>
        </authorList>
    </citation>
    <scope>NUCLEOTIDE SEQUENCE [LARGE SCALE GENOMIC DNA]</scope>
    <source>
        <strain evidence="8">W744_W776</strain>
    </source>
</reference>
<feature type="region of interest" description="Disordered" evidence="5">
    <location>
        <begin position="1"/>
        <end position="30"/>
    </location>
</feature>
<evidence type="ECO:0000259" key="6">
    <source>
        <dbReference type="Pfam" id="PF09762"/>
    </source>
</evidence>
<evidence type="ECO:0000313" key="8">
    <source>
        <dbReference type="EMBL" id="KAG8193575.1"/>
    </source>
</evidence>
<dbReference type="PANTHER" id="PTHR16441:SF0">
    <property type="entry name" value="COILED-COIL DOMAIN-CONTAINING PROTEIN 93"/>
    <property type="match status" value="1"/>
</dbReference>
<feature type="domain" description="CCDC93 coiled-coil" evidence="6">
    <location>
        <begin position="196"/>
        <end position="619"/>
    </location>
</feature>
<dbReference type="PANTHER" id="PTHR16441">
    <property type="entry name" value="FIDIPIDINE"/>
    <property type="match status" value="1"/>
</dbReference>
<accession>A0AAV6VA11</accession>
<dbReference type="EMBL" id="JAFNEN010000118">
    <property type="protein sequence ID" value="KAG8193575.1"/>
    <property type="molecule type" value="Genomic_DNA"/>
</dbReference>
<gene>
    <name evidence="8" type="ORF">JTE90_000212</name>
</gene>
<proteinExistence type="inferred from homology"/>
<name>A0AAV6VA11_9ARAC</name>
<dbReference type="GO" id="GO:0006893">
    <property type="term" value="P:Golgi to plasma membrane transport"/>
    <property type="evidence" value="ECO:0007669"/>
    <property type="project" value="TreeGrafter"/>
</dbReference>
<dbReference type="InterPro" id="IPR019159">
    <property type="entry name" value="CCDC93_CC"/>
</dbReference>
<evidence type="ECO:0000313" key="9">
    <source>
        <dbReference type="Proteomes" id="UP000827092"/>
    </source>
</evidence>
<evidence type="ECO:0000259" key="7">
    <source>
        <dbReference type="Pfam" id="PF21673"/>
    </source>
</evidence>
<evidence type="ECO:0000256" key="2">
    <source>
        <dbReference type="ARBA" id="ARBA00016765"/>
    </source>
</evidence>
<dbReference type="Pfam" id="PF21673">
    <property type="entry name" value="CCDC93_N"/>
    <property type="match status" value="1"/>
</dbReference>
<keyword evidence="3 4" id="KW-0175">Coiled coil</keyword>
<dbReference type="InterPro" id="IPR039116">
    <property type="entry name" value="CCDC93"/>
</dbReference>
<evidence type="ECO:0000256" key="1">
    <source>
        <dbReference type="ARBA" id="ARBA00007219"/>
    </source>
</evidence>
<dbReference type="InterPro" id="IPR048747">
    <property type="entry name" value="CCDC93_N"/>
</dbReference>
<feature type="coiled-coil region" evidence="4">
    <location>
        <begin position="320"/>
        <end position="478"/>
    </location>
</feature>
<dbReference type="Proteomes" id="UP000827092">
    <property type="component" value="Unassembled WGS sequence"/>
</dbReference>
<sequence>MAASRVGGIIRSRSISSSKPPPPLPDFESFNKSAKVEVREDEEQERKFQEIIELLLAAGYFRARIKGLSPFDKVVGGMTWCIEVCNVDIDIDLLFQENLTIGQKIALTEKIVAVLPRMKCPHRIEPHQIQGLDFIHIFPVIQWLVKKAIETREETGDYIRAFSISQFHKQYEMPEDNATKLIKEKMAVTYEEIKEVYRPQRLFRYHAPQKLKDEEIRVQTTLLEYGKKLSSAKGTENKDGVESSEVESSVQKATEEENRIQSLMKSMSVTNENEGKLTASQVGSIVGLQSGEIQQVASEFAEKQAELANEELGERGLSGIQYHKRTVASLTRQIKEKEEKAAEVEKLNANLKETYQESHSRLVNLQNTYKDMMKEMEVLEQAENDDNKSLLETLRSLVATNETLKKQEQEFRNHCKEELARLKGQIEELKASSEEGSSEDNEHREMVEKQYIADKEKLQKIRMLLAKKNREIASLQRKFDEVPSRAELSQYQKRFVELYNQVAAKHKETKQFYTLYNTLEDSRMYIMKEVDLLNSIQENFTDAMTTSASKGEFLAQLEQIVERILQNKTRTEKKKLEEKRQRDLLNDNLLDLIEKQRLYFKTVKDFKEECRKNEILVAKLKEKNRGQ</sequence>
<feature type="domain" description="CCDC93 N-terminal" evidence="7">
    <location>
        <begin position="42"/>
        <end position="149"/>
    </location>
</feature>
<dbReference type="Pfam" id="PF09762">
    <property type="entry name" value="CCDC93_CC"/>
    <property type="match status" value="1"/>
</dbReference>
<evidence type="ECO:0000256" key="5">
    <source>
        <dbReference type="SAM" id="MobiDB-lite"/>
    </source>
</evidence>
<organism evidence="8 9">
    <name type="scientific">Oedothorax gibbosus</name>
    <dbReference type="NCBI Taxonomy" id="931172"/>
    <lineage>
        <taxon>Eukaryota</taxon>
        <taxon>Metazoa</taxon>
        <taxon>Ecdysozoa</taxon>
        <taxon>Arthropoda</taxon>
        <taxon>Chelicerata</taxon>
        <taxon>Arachnida</taxon>
        <taxon>Araneae</taxon>
        <taxon>Araneomorphae</taxon>
        <taxon>Entelegynae</taxon>
        <taxon>Araneoidea</taxon>
        <taxon>Linyphiidae</taxon>
        <taxon>Erigoninae</taxon>
        <taxon>Oedothorax</taxon>
    </lineage>
</organism>
<dbReference type="AlphaFoldDB" id="A0AAV6VA11"/>
<comment type="similarity">
    <text evidence="1">Belongs to the CCDC93 family.</text>
</comment>
<evidence type="ECO:0000256" key="3">
    <source>
        <dbReference type="ARBA" id="ARBA00023054"/>
    </source>
</evidence>